<dbReference type="GO" id="GO:0046872">
    <property type="term" value="F:metal ion binding"/>
    <property type="evidence" value="ECO:0007669"/>
    <property type="project" value="UniProtKB-KW"/>
</dbReference>
<keyword evidence="7 15" id="KW-0547">Nucleotide-binding</keyword>
<dbReference type="InterPro" id="IPR020561">
    <property type="entry name" value="PRibGlycinamid_synth_ATP-grasp"/>
</dbReference>
<evidence type="ECO:0000256" key="15">
    <source>
        <dbReference type="PROSITE-ProRule" id="PRU00409"/>
    </source>
</evidence>
<accession>A0A6I0EYC3</accession>
<dbReference type="InterPro" id="IPR016185">
    <property type="entry name" value="PreATP-grasp_dom_sf"/>
</dbReference>
<dbReference type="InterPro" id="IPR037123">
    <property type="entry name" value="PRibGlycinamide_synth_C_sf"/>
</dbReference>
<dbReference type="InterPro" id="IPR020559">
    <property type="entry name" value="PRibGlycinamide_synth_CS"/>
</dbReference>
<dbReference type="EC" id="6.3.4.13" evidence="4 14"/>
<evidence type="ECO:0000256" key="2">
    <source>
        <dbReference type="ARBA" id="ARBA00001946"/>
    </source>
</evidence>
<dbReference type="PROSITE" id="PS50975">
    <property type="entry name" value="ATP_GRASP"/>
    <property type="match status" value="1"/>
</dbReference>
<dbReference type="Pfam" id="PF01071">
    <property type="entry name" value="GARS_A"/>
    <property type="match status" value="1"/>
</dbReference>
<dbReference type="OrthoDB" id="9807240at2"/>
<evidence type="ECO:0000256" key="10">
    <source>
        <dbReference type="ARBA" id="ARBA00023211"/>
    </source>
</evidence>
<dbReference type="Proteomes" id="UP000432715">
    <property type="component" value="Unassembled WGS sequence"/>
</dbReference>
<keyword evidence="6" id="KW-0479">Metal-binding</keyword>
<dbReference type="EMBL" id="WBZC01000028">
    <property type="protein sequence ID" value="KAB3534440.1"/>
    <property type="molecule type" value="Genomic_DNA"/>
</dbReference>
<dbReference type="FunFam" id="3.90.600.10:FF:000001">
    <property type="entry name" value="Trifunctional purine biosynthetic protein adenosine-3"/>
    <property type="match status" value="1"/>
</dbReference>
<evidence type="ECO:0000256" key="9">
    <source>
        <dbReference type="ARBA" id="ARBA00022840"/>
    </source>
</evidence>
<comment type="similarity">
    <text evidence="11 14">Belongs to the GARS family.</text>
</comment>
<dbReference type="GO" id="GO:0005524">
    <property type="term" value="F:ATP binding"/>
    <property type="evidence" value="ECO:0007669"/>
    <property type="project" value="UniProtKB-UniRule"/>
</dbReference>
<organism evidence="17 18">
    <name type="scientific">Alkaliphilus pronyensis</name>
    <dbReference type="NCBI Taxonomy" id="1482732"/>
    <lineage>
        <taxon>Bacteria</taxon>
        <taxon>Bacillati</taxon>
        <taxon>Bacillota</taxon>
        <taxon>Clostridia</taxon>
        <taxon>Peptostreptococcales</taxon>
        <taxon>Natronincolaceae</taxon>
        <taxon>Alkaliphilus</taxon>
    </lineage>
</organism>
<dbReference type="SUPFAM" id="SSF56059">
    <property type="entry name" value="Glutathione synthetase ATP-binding domain-like"/>
    <property type="match status" value="1"/>
</dbReference>
<dbReference type="GO" id="GO:0006189">
    <property type="term" value="P:'de novo' IMP biosynthetic process"/>
    <property type="evidence" value="ECO:0007669"/>
    <property type="project" value="UniProtKB-UniRule"/>
</dbReference>
<dbReference type="SUPFAM" id="SSF51246">
    <property type="entry name" value="Rudiment single hybrid motif"/>
    <property type="match status" value="1"/>
</dbReference>
<dbReference type="SMART" id="SM01209">
    <property type="entry name" value="GARS_A"/>
    <property type="match status" value="1"/>
</dbReference>
<reference evidence="17 18" key="1">
    <citation type="submission" date="2019-10" db="EMBL/GenBank/DDBJ databases">
        <title>Alkaliphilus serpentinus sp. nov. and Alkaliphilus pronyensis sp. nov., two novel anaerobic alkaliphilic species isolated from the serpentinized-hosted hydrothermal field of the Prony Bay (New Caledonia).</title>
        <authorList>
            <person name="Postec A."/>
        </authorList>
    </citation>
    <scope>NUCLEOTIDE SEQUENCE [LARGE SCALE GENOMIC DNA]</scope>
    <source>
        <strain evidence="17 18">LacV</strain>
    </source>
</reference>
<dbReference type="InterPro" id="IPR011054">
    <property type="entry name" value="Rudment_hybrid_motif"/>
</dbReference>
<evidence type="ECO:0000256" key="4">
    <source>
        <dbReference type="ARBA" id="ARBA00013255"/>
    </source>
</evidence>
<comment type="catalytic activity">
    <reaction evidence="14">
        <text>5-phospho-beta-D-ribosylamine + glycine + ATP = N(1)-(5-phospho-beta-D-ribosyl)glycinamide + ADP + phosphate + H(+)</text>
        <dbReference type="Rhea" id="RHEA:17453"/>
        <dbReference type="ChEBI" id="CHEBI:15378"/>
        <dbReference type="ChEBI" id="CHEBI:30616"/>
        <dbReference type="ChEBI" id="CHEBI:43474"/>
        <dbReference type="ChEBI" id="CHEBI:57305"/>
        <dbReference type="ChEBI" id="CHEBI:58681"/>
        <dbReference type="ChEBI" id="CHEBI:143788"/>
        <dbReference type="ChEBI" id="CHEBI:456216"/>
        <dbReference type="EC" id="6.3.4.13"/>
    </reaction>
</comment>
<comment type="cofactor">
    <cofactor evidence="2">
        <name>Mg(2+)</name>
        <dbReference type="ChEBI" id="CHEBI:18420"/>
    </cofactor>
</comment>
<comment type="pathway">
    <text evidence="3 14">Purine metabolism; IMP biosynthesis via de novo pathway; N(1)-(5-phospho-D-ribosyl)glycinamide from 5-phospho-alpha-D-ribose 1-diphosphate: step 2/2.</text>
</comment>
<keyword evidence="10" id="KW-0464">Manganese</keyword>
<dbReference type="InterPro" id="IPR020562">
    <property type="entry name" value="PRibGlycinamide_synth_N"/>
</dbReference>
<dbReference type="Gene3D" id="3.30.1490.20">
    <property type="entry name" value="ATP-grasp fold, A domain"/>
    <property type="match status" value="1"/>
</dbReference>
<dbReference type="GO" id="GO:0004637">
    <property type="term" value="F:phosphoribosylamine-glycine ligase activity"/>
    <property type="evidence" value="ECO:0007669"/>
    <property type="project" value="UniProtKB-UniRule"/>
</dbReference>
<evidence type="ECO:0000256" key="14">
    <source>
        <dbReference type="HAMAP-Rule" id="MF_00138"/>
    </source>
</evidence>
<dbReference type="AlphaFoldDB" id="A0A6I0EYC3"/>
<dbReference type="HAMAP" id="MF_00138">
    <property type="entry name" value="GARS"/>
    <property type="match status" value="1"/>
</dbReference>
<dbReference type="Gene3D" id="3.30.470.20">
    <property type="entry name" value="ATP-grasp fold, B domain"/>
    <property type="match status" value="1"/>
</dbReference>
<evidence type="ECO:0000256" key="6">
    <source>
        <dbReference type="ARBA" id="ARBA00022723"/>
    </source>
</evidence>
<dbReference type="Pfam" id="PF02844">
    <property type="entry name" value="GARS_N"/>
    <property type="match status" value="1"/>
</dbReference>
<dbReference type="PROSITE" id="PS00184">
    <property type="entry name" value="GARS"/>
    <property type="match status" value="1"/>
</dbReference>
<evidence type="ECO:0000256" key="11">
    <source>
        <dbReference type="ARBA" id="ARBA00038345"/>
    </source>
</evidence>
<evidence type="ECO:0000256" key="13">
    <source>
        <dbReference type="ARBA" id="ARBA00042864"/>
    </source>
</evidence>
<evidence type="ECO:0000256" key="5">
    <source>
        <dbReference type="ARBA" id="ARBA00022598"/>
    </source>
</evidence>
<comment type="cofactor">
    <cofactor evidence="1">
        <name>Mn(2+)</name>
        <dbReference type="ChEBI" id="CHEBI:29035"/>
    </cofactor>
</comment>
<sequence length="417" mass="45889">MKVLVIGGGGREHAIVWKLNQSPQVSKIYCAPGNPGIAEIAECIKINEAEIQKLVEFSREISIDLVVVGPEKPLVAGIVDSFRKEGIRVIGPTQKGAQLEGSKSFSKKFMEKYKIPTAVYREINIYAEGIEALKDYSLPVVLKADGLAAGKGVLICETMEEAEKGLKDILVDRVFEDAGNKAVIEEFLVGIETSILCFVDGETIIPMVGSQDHKRIFDGDMGPNTGGMGTYSPNLVYTKQIAAEVEEKILKPTLKGIQEEDMDYRGILFIGLMITEDGPKVLEYNVRFGDPETQVVLTRLNTDLYEIFNSIERKSLKSIDISWSNEAAVCVILASGGYPGSYRKGIEISGLDKIETDIMLFHAGTKKEKGITYTNDGRVLGVTATAITIEEARKKVYENVAKISFDGMQYRRDIAIK</sequence>
<dbReference type="InterPro" id="IPR000115">
    <property type="entry name" value="PRibGlycinamide_synth"/>
</dbReference>
<keyword evidence="5 14" id="KW-0436">Ligase</keyword>
<keyword evidence="8 14" id="KW-0658">Purine biosynthesis</keyword>
<evidence type="ECO:0000259" key="16">
    <source>
        <dbReference type="PROSITE" id="PS50975"/>
    </source>
</evidence>
<dbReference type="Pfam" id="PF02843">
    <property type="entry name" value="GARS_C"/>
    <property type="match status" value="1"/>
</dbReference>
<dbReference type="SUPFAM" id="SSF52440">
    <property type="entry name" value="PreATP-grasp domain"/>
    <property type="match status" value="1"/>
</dbReference>
<proteinExistence type="inferred from homology"/>
<evidence type="ECO:0000313" key="17">
    <source>
        <dbReference type="EMBL" id="KAB3534440.1"/>
    </source>
</evidence>
<dbReference type="Gene3D" id="3.90.600.10">
    <property type="entry name" value="Phosphoribosylglycinamide synthetase, C-terminal domain"/>
    <property type="match status" value="1"/>
</dbReference>
<name>A0A6I0EYC3_9FIRM</name>
<dbReference type="SMART" id="SM01210">
    <property type="entry name" value="GARS_C"/>
    <property type="match status" value="1"/>
</dbReference>
<keyword evidence="9 15" id="KW-0067">ATP-binding</keyword>
<feature type="domain" description="ATP-grasp" evidence="16">
    <location>
        <begin position="107"/>
        <end position="313"/>
    </location>
</feature>
<evidence type="ECO:0000256" key="1">
    <source>
        <dbReference type="ARBA" id="ARBA00001936"/>
    </source>
</evidence>
<keyword evidence="18" id="KW-1185">Reference proteome</keyword>
<gene>
    <name evidence="14 17" type="primary">purD</name>
    <name evidence="17" type="ORF">F8154_09055</name>
</gene>
<dbReference type="FunFam" id="3.40.50.20:FF:000006">
    <property type="entry name" value="Phosphoribosylamine--glycine ligase, chloroplastic"/>
    <property type="match status" value="1"/>
</dbReference>
<evidence type="ECO:0000313" key="18">
    <source>
        <dbReference type="Proteomes" id="UP000432715"/>
    </source>
</evidence>
<dbReference type="RefSeq" id="WP_151861291.1">
    <property type="nucleotide sequence ID" value="NZ_WBZC01000028.1"/>
</dbReference>
<comment type="caution">
    <text evidence="17">The sequence shown here is derived from an EMBL/GenBank/DDBJ whole genome shotgun (WGS) entry which is preliminary data.</text>
</comment>
<evidence type="ECO:0000256" key="8">
    <source>
        <dbReference type="ARBA" id="ARBA00022755"/>
    </source>
</evidence>
<dbReference type="InterPro" id="IPR020560">
    <property type="entry name" value="PRibGlycinamide_synth_C-dom"/>
</dbReference>
<dbReference type="UniPathway" id="UPA00074">
    <property type="reaction ID" value="UER00125"/>
</dbReference>
<protein>
    <recommendedName>
        <fullName evidence="4 14">Phosphoribosylamine--glycine ligase</fullName>
        <ecNumber evidence="4 14">6.3.4.13</ecNumber>
    </recommendedName>
    <alternativeName>
        <fullName evidence="14">GARS</fullName>
    </alternativeName>
    <alternativeName>
        <fullName evidence="12 14">Glycinamide ribonucleotide synthetase</fullName>
    </alternativeName>
    <alternativeName>
        <fullName evidence="13 14">Phosphoribosylglycinamide synthetase</fullName>
    </alternativeName>
</protein>
<dbReference type="GO" id="GO:0009113">
    <property type="term" value="P:purine nucleobase biosynthetic process"/>
    <property type="evidence" value="ECO:0007669"/>
    <property type="project" value="InterPro"/>
</dbReference>
<dbReference type="FunFam" id="3.30.470.20:FF:000018">
    <property type="entry name" value="Trifunctional purine biosynthetic protein adenosine-3"/>
    <property type="match status" value="1"/>
</dbReference>
<dbReference type="PANTHER" id="PTHR43472">
    <property type="entry name" value="PHOSPHORIBOSYLAMINE--GLYCINE LIGASE"/>
    <property type="match status" value="1"/>
</dbReference>
<dbReference type="NCBIfam" id="TIGR00877">
    <property type="entry name" value="purD"/>
    <property type="match status" value="1"/>
</dbReference>
<evidence type="ECO:0000256" key="3">
    <source>
        <dbReference type="ARBA" id="ARBA00005174"/>
    </source>
</evidence>
<dbReference type="Gene3D" id="3.40.50.20">
    <property type="match status" value="1"/>
</dbReference>
<dbReference type="InterPro" id="IPR013815">
    <property type="entry name" value="ATP_grasp_subdomain_1"/>
</dbReference>
<dbReference type="InterPro" id="IPR011761">
    <property type="entry name" value="ATP-grasp"/>
</dbReference>
<evidence type="ECO:0000256" key="7">
    <source>
        <dbReference type="ARBA" id="ARBA00022741"/>
    </source>
</evidence>
<evidence type="ECO:0000256" key="12">
    <source>
        <dbReference type="ARBA" id="ARBA00042242"/>
    </source>
</evidence>
<dbReference type="PANTHER" id="PTHR43472:SF1">
    <property type="entry name" value="PHOSPHORIBOSYLAMINE--GLYCINE LIGASE, CHLOROPLASTIC"/>
    <property type="match status" value="1"/>
</dbReference>